<name>A0ABT3B8X2_9RHOB</name>
<dbReference type="CDD" id="cd11614">
    <property type="entry name" value="SAF_CpaB_FlgA_like"/>
    <property type="match status" value="1"/>
</dbReference>
<sequence>MTRLLSFVLLLSLSTVAFADTVVPTRTIRTNAIITDIDVAIKPGEIANGFDRVGDVIGQEARTTLYAGRPIRVDEIGPPALVTRNQIVSLKFESAGLVITTEGRSLERGGVGDRVRIMNLSSRATLFGQIQPDGSVEVQK</sequence>
<dbReference type="RefSeq" id="WP_263842220.1">
    <property type="nucleotide sequence ID" value="NZ_JALIEB010000001.1"/>
</dbReference>
<dbReference type="Pfam" id="PF13144">
    <property type="entry name" value="ChapFlgA"/>
    <property type="match status" value="1"/>
</dbReference>
<evidence type="ECO:0000256" key="3">
    <source>
        <dbReference type="ARBA" id="ARBA00022764"/>
    </source>
</evidence>
<dbReference type="NCBIfam" id="TIGR03170">
    <property type="entry name" value="flgA_cterm"/>
    <property type="match status" value="1"/>
</dbReference>
<keyword evidence="6" id="KW-0282">Flagellum</keyword>
<dbReference type="InterPro" id="IPR017585">
    <property type="entry name" value="SAF_FlgA"/>
</dbReference>
<dbReference type="InterPro" id="IPR013974">
    <property type="entry name" value="SAF"/>
</dbReference>
<evidence type="ECO:0000259" key="5">
    <source>
        <dbReference type="SMART" id="SM00858"/>
    </source>
</evidence>
<evidence type="ECO:0000256" key="4">
    <source>
        <dbReference type="RuleBase" id="RU362063"/>
    </source>
</evidence>
<comment type="subcellular location">
    <subcellularLocation>
        <location evidence="1 4">Periplasm</location>
    </subcellularLocation>
</comment>
<keyword evidence="3 4" id="KW-0574">Periplasm</keyword>
<evidence type="ECO:0000313" key="7">
    <source>
        <dbReference type="Proteomes" id="UP001208690"/>
    </source>
</evidence>
<evidence type="ECO:0000256" key="1">
    <source>
        <dbReference type="ARBA" id="ARBA00004418"/>
    </source>
</evidence>
<keyword evidence="6" id="KW-0966">Cell projection</keyword>
<protein>
    <recommendedName>
        <fullName evidence="4">Flagella basal body P-ring formation protein FlgA</fullName>
    </recommendedName>
</protein>
<keyword evidence="2 4" id="KW-0732">Signal</keyword>
<dbReference type="InterPro" id="IPR039246">
    <property type="entry name" value="Flagellar_FlgA"/>
</dbReference>
<dbReference type="Proteomes" id="UP001208690">
    <property type="component" value="Unassembled WGS sequence"/>
</dbReference>
<keyword evidence="6" id="KW-0969">Cilium</keyword>
<dbReference type="PANTHER" id="PTHR36307">
    <property type="entry name" value="FLAGELLA BASAL BODY P-RING FORMATION PROTEIN FLGA"/>
    <property type="match status" value="1"/>
</dbReference>
<accession>A0ABT3B8X2</accession>
<dbReference type="EMBL" id="JALIEB010000001">
    <property type="protein sequence ID" value="MCV3269889.1"/>
    <property type="molecule type" value="Genomic_DNA"/>
</dbReference>
<evidence type="ECO:0000256" key="2">
    <source>
        <dbReference type="ARBA" id="ARBA00022729"/>
    </source>
</evidence>
<comment type="similarity">
    <text evidence="4">Belongs to the FlgA family.</text>
</comment>
<dbReference type="SMART" id="SM00858">
    <property type="entry name" value="SAF"/>
    <property type="match status" value="1"/>
</dbReference>
<dbReference type="Gene3D" id="2.30.30.760">
    <property type="match status" value="1"/>
</dbReference>
<reference evidence="6 7" key="1">
    <citation type="submission" date="2022-04" db="EMBL/GenBank/DDBJ databases">
        <title>Roseobacter sp. WL0113 is a bacterium isolated from neritic sediment.</title>
        <authorList>
            <person name="Wang L."/>
            <person name="He W."/>
            <person name="Zhang D.-F."/>
        </authorList>
    </citation>
    <scope>NUCLEOTIDE SEQUENCE [LARGE SCALE GENOMIC DNA]</scope>
    <source>
        <strain evidence="6 7">WL0113</strain>
    </source>
</reference>
<keyword evidence="7" id="KW-1185">Reference proteome</keyword>
<feature type="chain" id="PRO_5044991391" description="Flagella basal body P-ring formation protein FlgA" evidence="4">
    <location>
        <begin position="20"/>
        <end position="140"/>
    </location>
</feature>
<organism evidence="6 7">
    <name type="scientific">Roseobacter sinensis</name>
    <dbReference type="NCBI Taxonomy" id="2931391"/>
    <lineage>
        <taxon>Bacteria</taxon>
        <taxon>Pseudomonadati</taxon>
        <taxon>Pseudomonadota</taxon>
        <taxon>Alphaproteobacteria</taxon>
        <taxon>Rhodobacterales</taxon>
        <taxon>Roseobacteraceae</taxon>
        <taxon>Roseobacter</taxon>
    </lineage>
</organism>
<comment type="function">
    <text evidence="4">Involved in the assembly process of the P-ring formation. It may associate with FlgF on the rod constituting a structure essential for the P-ring assembly or may act as a modulator protein for the P-ring assembly.</text>
</comment>
<comment type="caution">
    <text evidence="6">The sequence shown here is derived from an EMBL/GenBank/DDBJ whole genome shotgun (WGS) entry which is preliminary data.</text>
</comment>
<proteinExistence type="inferred from homology"/>
<gene>
    <name evidence="6" type="primary">flgA</name>
    <name evidence="6" type="ORF">MUB52_00480</name>
</gene>
<dbReference type="PANTHER" id="PTHR36307:SF1">
    <property type="entry name" value="FLAGELLA BASAL BODY P-RING FORMATION PROTEIN FLGA"/>
    <property type="match status" value="1"/>
</dbReference>
<feature type="domain" description="SAF" evidence="5">
    <location>
        <begin position="19"/>
        <end position="77"/>
    </location>
</feature>
<keyword evidence="4" id="KW-1005">Bacterial flagellum biogenesis</keyword>
<evidence type="ECO:0000313" key="6">
    <source>
        <dbReference type="EMBL" id="MCV3269889.1"/>
    </source>
</evidence>
<feature type="signal peptide" evidence="4">
    <location>
        <begin position="1"/>
        <end position="19"/>
    </location>
</feature>